<organism evidence="2">
    <name type="scientific">Serpula lacrymans var. lacrymans (strain S7.3)</name>
    <name type="common">Dry rot fungus</name>
    <dbReference type="NCBI Taxonomy" id="936435"/>
    <lineage>
        <taxon>Eukaryota</taxon>
        <taxon>Fungi</taxon>
        <taxon>Dikarya</taxon>
        <taxon>Basidiomycota</taxon>
        <taxon>Agaricomycotina</taxon>
        <taxon>Agaricomycetes</taxon>
        <taxon>Agaricomycetidae</taxon>
        <taxon>Boletales</taxon>
        <taxon>Coniophorineae</taxon>
        <taxon>Serpulaceae</taxon>
        <taxon>Serpula</taxon>
    </lineage>
</organism>
<dbReference type="Proteomes" id="UP000008063">
    <property type="component" value="Unassembled WGS sequence"/>
</dbReference>
<dbReference type="HOGENOM" id="CLU_3088719_0_0_1"/>
<evidence type="ECO:0000313" key="2">
    <source>
        <dbReference type="Proteomes" id="UP000008063"/>
    </source>
</evidence>
<protein>
    <submittedName>
        <fullName evidence="1">Uncharacterized protein</fullName>
    </submittedName>
</protein>
<name>F8QF00_SERL3</name>
<evidence type="ECO:0000313" key="1">
    <source>
        <dbReference type="EMBL" id="EGN93163.1"/>
    </source>
</evidence>
<gene>
    <name evidence="1" type="ORF">SERLA73DRAFT_146049</name>
</gene>
<dbReference type="InParanoid" id="F8QF00"/>
<proteinExistence type="predicted"/>
<dbReference type="AlphaFoldDB" id="F8QF00"/>
<keyword evidence="2" id="KW-1185">Reference proteome</keyword>
<sequence length="52" mass="5926">MVGFEKVGHCRSRVVQICDRMRDVFELSSERSVPTATANMAQRIPTADQQWS</sequence>
<reference evidence="2" key="1">
    <citation type="journal article" date="2011" name="Science">
        <title>The plant cell wall-decomposing machinery underlies the functional diversity of forest fungi.</title>
        <authorList>
            <person name="Eastwood D.C."/>
            <person name="Floudas D."/>
            <person name="Binder M."/>
            <person name="Majcherczyk A."/>
            <person name="Schneider P."/>
            <person name="Aerts A."/>
            <person name="Asiegbu F.O."/>
            <person name="Baker S.E."/>
            <person name="Barry K."/>
            <person name="Bendiksby M."/>
            <person name="Blumentritt M."/>
            <person name="Coutinho P.M."/>
            <person name="Cullen D."/>
            <person name="de Vries R.P."/>
            <person name="Gathman A."/>
            <person name="Goodell B."/>
            <person name="Henrissat B."/>
            <person name="Ihrmark K."/>
            <person name="Kauserud H."/>
            <person name="Kohler A."/>
            <person name="LaButti K."/>
            <person name="Lapidus A."/>
            <person name="Lavin J.L."/>
            <person name="Lee Y.-H."/>
            <person name="Lindquist E."/>
            <person name="Lilly W."/>
            <person name="Lucas S."/>
            <person name="Morin E."/>
            <person name="Murat C."/>
            <person name="Oguiza J.A."/>
            <person name="Park J."/>
            <person name="Pisabarro A.G."/>
            <person name="Riley R."/>
            <person name="Rosling A."/>
            <person name="Salamov A."/>
            <person name="Schmidt O."/>
            <person name="Schmutz J."/>
            <person name="Skrede I."/>
            <person name="Stenlid J."/>
            <person name="Wiebenga A."/>
            <person name="Xie X."/>
            <person name="Kuees U."/>
            <person name="Hibbett D.S."/>
            <person name="Hoffmeister D."/>
            <person name="Hoegberg N."/>
            <person name="Martin F."/>
            <person name="Grigoriev I.V."/>
            <person name="Watkinson S.C."/>
        </authorList>
    </citation>
    <scope>NUCLEOTIDE SEQUENCE [LARGE SCALE GENOMIC DNA]</scope>
    <source>
        <strain evidence="2">strain S7.3</strain>
    </source>
</reference>
<dbReference type="EMBL" id="GL945494">
    <property type="protein sequence ID" value="EGN93163.1"/>
    <property type="molecule type" value="Genomic_DNA"/>
</dbReference>
<accession>F8QF00</accession>